<dbReference type="Gramene" id="TRITD3Av1G236540.1">
    <property type="protein sequence ID" value="TRITD3Av1G236540.1"/>
    <property type="gene ID" value="TRITD3Av1G236540"/>
</dbReference>
<gene>
    <name evidence="3" type="ORF">TRITD_3Av1G236540</name>
</gene>
<dbReference type="EMBL" id="LT934115">
    <property type="protein sequence ID" value="VAH67290.1"/>
    <property type="molecule type" value="Genomic_DNA"/>
</dbReference>
<protein>
    <recommendedName>
        <fullName evidence="2">FAR1 domain-containing protein</fullName>
    </recommendedName>
</protein>
<keyword evidence="4" id="KW-1185">Reference proteome</keyword>
<sequence>MLDLNELPPDLNELPRDMDQQQPSIQQGNWTENGRSVYYTQASRDGNPTGHDNVAGQSSARGAPVVVSLQSESHTLDDTGTEANVPGPTRTELEAGAVDRAIQVEEGEDEAGSQPMEPYVGMRFDSLQIAKDHYNSYALQMGFSIKMNTSRRTACTNELIKQQFCCNKFKKPKADDGGAKAPPILDPIPDPKSVNSDEEMEEEPPIFAEEEAGTSKKKKKRKRETIKQTKCKAKMLVKLIDGRWEVMHFVRDHNHPLVNKPSLSKYLRSHQCISPDEKEFLRILYNCNLTTGVVFFYIP</sequence>
<dbReference type="Pfam" id="PF03101">
    <property type="entry name" value="FAR1"/>
    <property type="match status" value="2"/>
</dbReference>
<dbReference type="PANTHER" id="PTHR46328">
    <property type="entry name" value="FAR-RED IMPAIRED RESPONSIVE (FAR1) FAMILY PROTEIN-RELATED"/>
    <property type="match status" value="1"/>
</dbReference>
<evidence type="ECO:0000313" key="3">
    <source>
        <dbReference type="EMBL" id="VAH67290.1"/>
    </source>
</evidence>
<feature type="region of interest" description="Disordered" evidence="1">
    <location>
        <begin position="1"/>
        <end position="61"/>
    </location>
</feature>
<dbReference type="InterPro" id="IPR004330">
    <property type="entry name" value="FAR1_DNA_bnd_dom"/>
</dbReference>
<feature type="domain" description="FAR1" evidence="2">
    <location>
        <begin position="216"/>
        <end position="258"/>
    </location>
</feature>
<dbReference type="AlphaFoldDB" id="A0A9R0RVQ5"/>
<reference evidence="3 4" key="1">
    <citation type="submission" date="2017-09" db="EMBL/GenBank/DDBJ databases">
        <authorList>
            <consortium name="International Durum Wheat Genome Sequencing Consortium (IDWGSC)"/>
            <person name="Milanesi L."/>
        </authorList>
    </citation>
    <scope>NUCLEOTIDE SEQUENCE [LARGE SCALE GENOMIC DNA]</scope>
    <source>
        <strain evidence="4">cv. Svevo</strain>
    </source>
</reference>
<feature type="domain" description="FAR1" evidence="2">
    <location>
        <begin position="133"/>
        <end position="169"/>
    </location>
</feature>
<evidence type="ECO:0000259" key="2">
    <source>
        <dbReference type="Pfam" id="PF03101"/>
    </source>
</evidence>
<name>A0A9R0RVQ5_TRITD</name>
<feature type="compositionally biased region" description="Low complexity" evidence="1">
    <location>
        <begin position="1"/>
        <end position="12"/>
    </location>
</feature>
<organism evidence="3 4">
    <name type="scientific">Triticum turgidum subsp. durum</name>
    <name type="common">Durum wheat</name>
    <name type="synonym">Triticum durum</name>
    <dbReference type="NCBI Taxonomy" id="4567"/>
    <lineage>
        <taxon>Eukaryota</taxon>
        <taxon>Viridiplantae</taxon>
        <taxon>Streptophyta</taxon>
        <taxon>Embryophyta</taxon>
        <taxon>Tracheophyta</taxon>
        <taxon>Spermatophyta</taxon>
        <taxon>Magnoliopsida</taxon>
        <taxon>Liliopsida</taxon>
        <taxon>Poales</taxon>
        <taxon>Poaceae</taxon>
        <taxon>BOP clade</taxon>
        <taxon>Pooideae</taxon>
        <taxon>Triticodae</taxon>
        <taxon>Triticeae</taxon>
        <taxon>Triticinae</taxon>
        <taxon>Triticum</taxon>
    </lineage>
</organism>
<feature type="compositionally biased region" description="Acidic residues" evidence="1">
    <location>
        <begin position="196"/>
        <end position="212"/>
    </location>
</feature>
<evidence type="ECO:0000313" key="4">
    <source>
        <dbReference type="Proteomes" id="UP000324705"/>
    </source>
</evidence>
<feature type="compositionally biased region" description="Polar residues" evidence="1">
    <location>
        <begin position="20"/>
        <end position="46"/>
    </location>
</feature>
<evidence type="ECO:0000256" key="1">
    <source>
        <dbReference type="SAM" id="MobiDB-lite"/>
    </source>
</evidence>
<dbReference type="Proteomes" id="UP000324705">
    <property type="component" value="Chromosome 3A"/>
</dbReference>
<feature type="region of interest" description="Disordered" evidence="1">
    <location>
        <begin position="172"/>
        <end position="224"/>
    </location>
</feature>
<dbReference type="PANTHER" id="PTHR46328:SF30">
    <property type="entry name" value="OS04G0641500 PROTEIN"/>
    <property type="match status" value="1"/>
</dbReference>
<feature type="compositionally biased region" description="Basic residues" evidence="1">
    <location>
        <begin position="215"/>
        <end position="224"/>
    </location>
</feature>
<accession>A0A9R0RVQ5</accession>
<dbReference type="OMA" id="TACTNEL"/>
<proteinExistence type="predicted"/>